<gene>
    <name evidence="8" type="primary">hycG</name>
    <name evidence="8" type="ordered locus">Tph_c26350</name>
</gene>
<dbReference type="Pfam" id="PF01058">
    <property type="entry name" value="Oxidored_q6"/>
    <property type="match status" value="1"/>
</dbReference>
<evidence type="ECO:0000313" key="8">
    <source>
        <dbReference type="EMBL" id="AFV12803.1"/>
    </source>
</evidence>
<protein>
    <submittedName>
        <fullName evidence="8">Formate hydrogenlyase subunit 7</fullName>
        <ecNumber evidence="8">1.12.7.2</ecNumber>
    </submittedName>
</protein>
<dbReference type="SUPFAM" id="SSF56770">
    <property type="entry name" value="HydA/Nqo6-like"/>
    <property type="match status" value="1"/>
</dbReference>
<dbReference type="PANTHER" id="PTHR42989:SF1">
    <property type="entry name" value="FORMATE HYDROGENLYASE SUBUNIT 7-RELATED"/>
    <property type="match status" value="1"/>
</dbReference>
<keyword evidence="8" id="KW-0560">Oxidoreductase</keyword>
<dbReference type="GO" id="GO:0051539">
    <property type="term" value="F:4 iron, 4 sulfur cluster binding"/>
    <property type="evidence" value="ECO:0007669"/>
    <property type="project" value="UniProtKB-KW"/>
</dbReference>
<dbReference type="EC" id="1.12.7.2" evidence="8"/>
<dbReference type="PANTHER" id="PTHR42989">
    <property type="entry name" value="HYDROGENASE-4 COMPONENT I"/>
    <property type="match status" value="1"/>
</dbReference>
<dbReference type="GO" id="GO:0008901">
    <property type="term" value="F:ferredoxin hydrogenase activity"/>
    <property type="evidence" value="ECO:0007669"/>
    <property type="project" value="UniProtKB-EC"/>
</dbReference>
<feature type="domain" description="NADH:ubiquinone oxidoreductase-like 20kDa subunit" evidence="7">
    <location>
        <begin position="40"/>
        <end position="149"/>
    </location>
</feature>
<dbReference type="Proteomes" id="UP000000467">
    <property type="component" value="Chromosome"/>
</dbReference>
<name>K4LIX1_THEPS</name>
<dbReference type="NCBIfam" id="NF005012">
    <property type="entry name" value="PRK06411.1"/>
    <property type="match status" value="1"/>
</dbReference>
<organism evidence="8 9">
    <name type="scientific">Thermacetogenium phaeum (strain ATCC BAA-254 / DSM 26808 / PB)</name>
    <dbReference type="NCBI Taxonomy" id="1089553"/>
    <lineage>
        <taxon>Bacteria</taxon>
        <taxon>Bacillati</taxon>
        <taxon>Bacillota</taxon>
        <taxon>Clostridia</taxon>
        <taxon>Thermoanaerobacterales</taxon>
        <taxon>Thermoanaerobacteraceae</taxon>
        <taxon>Thermacetogenium</taxon>
    </lineage>
</organism>
<dbReference type="STRING" id="1089553.Tph_c26350"/>
<dbReference type="OrthoDB" id="9786737at2"/>
<dbReference type="RefSeq" id="WP_015051663.1">
    <property type="nucleotide sequence ID" value="NC_018870.1"/>
</dbReference>
<keyword evidence="6" id="KW-0411">Iron-sulfur</keyword>
<reference evidence="8 9" key="1">
    <citation type="journal article" date="2012" name="BMC Genomics">
        <title>Genome-guided analysis of physiological and morphological traits of the fermentative acetate oxidizer Thermacetogenium phaeum.</title>
        <authorList>
            <person name="Oehler D."/>
            <person name="Poehlein A."/>
            <person name="Leimbach A."/>
            <person name="Muller N."/>
            <person name="Daniel R."/>
            <person name="Gottschalk G."/>
            <person name="Schink B."/>
        </authorList>
    </citation>
    <scope>NUCLEOTIDE SEQUENCE [LARGE SCALE GENOMIC DNA]</scope>
    <source>
        <strain evidence="9">ATCC BAA-254 / DSM 26808 / PB</strain>
    </source>
</reference>
<keyword evidence="3" id="KW-0004">4Fe-4S</keyword>
<keyword evidence="9" id="KW-1185">Reference proteome</keyword>
<keyword evidence="8" id="KW-0456">Lyase</keyword>
<dbReference type="KEGG" id="tpz:Tph_c26350"/>
<dbReference type="InterPro" id="IPR052375">
    <property type="entry name" value="Complex_I_20kDa-like"/>
</dbReference>
<comment type="cofactor">
    <cofactor evidence="1">
        <name>[4Fe-4S] cluster</name>
        <dbReference type="ChEBI" id="CHEBI:49883"/>
    </cofactor>
</comment>
<evidence type="ECO:0000256" key="1">
    <source>
        <dbReference type="ARBA" id="ARBA00001966"/>
    </source>
</evidence>
<comment type="similarity">
    <text evidence="2">Belongs to the complex I 20 kDa subunit family.</text>
</comment>
<evidence type="ECO:0000256" key="6">
    <source>
        <dbReference type="ARBA" id="ARBA00023014"/>
    </source>
</evidence>
<evidence type="ECO:0000313" key="9">
    <source>
        <dbReference type="Proteomes" id="UP000000467"/>
    </source>
</evidence>
<dbReference type="HOGENOM" id="CLU_088839_0_0_9"/>
<dbReference type="InterPro" id="IPR006137">
    <property type="entry name" value="NADH_UbQ_OxRdtase-like_20kDa"/>
</dbReference>
<sequence length="256" mass="28727">MNTAEQTGAAQQEQIEALKAKLLHDIRRSVYVYRIDCGGCNGCEIEIFASLTPLFDVERFGIKVVPSPRHADVLVYTGPMTRAMRLPALRAYRAAPDPKIVVAYGACGCSGGIFHDSYAVWGGAENLFPVDLYIPGCPPSPYATIYGFATVLGLLEQKIRGQQHRESEEEKGVELTVPAGINPNLRKEIERTARRLCGYWQGKRIAADYFKLLAESPDDVLDYRLEGYLSRKGDPRLTEVYRAIHRIYREWVNSRA</sequence>
<keyword evidence="5" id="KW-0408">Iron</keyword>
<dbReference type="GO" id="GO:0046872">
    <property type="term" value="F:metal ion binding"/>
    <property type="evidence" value="ECO:0007669"/>
    <property type="project" value="UniProtKB-KW"/>
</dbReference>
<evidence type="ECO:0000256" key="4">
    <source>
        <dbReference type="ARBA" id="ARBA00022723"/>
    </source>
</evidence>
<evidence type="ECO:0000256" key="2">
    <source>
        <dbReference type="ARBA" id="ARBA00009173"/>
    </source>
</evidence>
<dbReference type="EMBL" id="CP003732">
    <property type="protein sequence ID" value="AFV12803.1"/>
    <property type="molecule type" value="Genomic_DNA"/>
</dbReference>
<dbReference type="AlphaFoldDB" id="K4LIX1"/>
<evidence type="ECO:0000256" key="5">
    <source>
        <dbReference type="ARBA" id="ARBA00023004"/>
    </source>
</evidence>
<dbReference type="eggNOG" id="COG3260">
    <property type="taxonomic scope" value="Bacteria"/>
</dbReference>
<dbReference type="Gene3D" id="3.40.50.12280">
    <property type="match status" value="1"/>
</dbReference>
<evidence type="ECO:0000256" key="3">
    <source>
        <dbReference type="ARBA" id="ARBA00022485"/>
    </source>
</evidence>
<proteinExistence type="inferred from homology"/>
<dbReference type="GO" id="GO:0016829">
    <property type="term" value="F:lyase activity"/>
    <property type="evidence" value="ECO:0007669"/>
    <property type="project" value="UniProtKB-KW"/>
</dbReference>
<accession>K4LIX1</accession>
<keyword evidence="4" id="KW-0479">Metal-binding</keyword>
<evidence type="ECO:0000259" key="7">
    <source>
        <dbReference type="Pfam" id="PF01058"/>
    </source>
</evidence>